<organism evidence="2 3">
    <name type="scientific">Linum tenue</name>
    <dbReference type="NCBI Taxonomy" id="586396"/>
    <lineage>
        <taxon>Eukaryota</taxon>
        <taxon>Viridiplantae</taxon>
        <taxon>Streptophyta</taxon>
        <taxon>Embryophyta</taxon>
        <taxon>Tracheophyta</taxon>
        <taxon>Spermatophyta</taxon>
        <taxon>Magnoliopsida</taxon>
        <taxon>eudicotyledons</taxon>
        <taxon>Gunneridae</taxon>
        <taxon>Pentapetalae</taxon>
        <taxon>rosids</taxon>
        <taxon>fabids</taxon>
        <taxon>Malpighiales</taxon>
        <taxon>Linaceae</taxon>
        <taxon>Linum</taxon>
    </lineage>
</organism>
<dbReference type="Proteomes" id="UP001154282">
    <property type="component" value="Unassembled WGS sequence"/>
</dbReference>
<dbReference type="InterPro" id="IPR050317">
    <property type="entry name" value="Plant_Fungal_Acyltransferase"/>
</dbReference>
<gene>
    <name evidence="2" type="ORF">LITE_LOCUS1869</name>
</gene>
<evidence type="ECO:0000313" key="3">
    <source>
        <dbReference type="Proteomes" id="UP001154282"/>
    </source>
</evidence>
<evidence type="ECO:0000256" key="1">
    <source>
        <dbReference type="ARBA" id="ARBA00009861"/>
    </source>
</evidence>
<dbReference type="Pfam" id="PF02458">
    <property type="entry name" value="Transferase"/>
    <property type="match status" value="1"/>
</dbReference>
<dbReference type="PANTHER" id="PTHR31642:SF115">
    <property type="entry name" value="PROTEIN ECERIFERUM 26-LIKE"/>
    <property type="match status" value="1"/>
</dbReference>
<dbReference type="PANTHER" id="PTHR31642">
    <property type="entry name" value="TRICHOTHECENE 3-O-ACETYLTRANSFERASE"/>
    <property type="match status" value="1"/>
</dbReference>
<accession>A0AAV0GZJ9</accession>
<dbReference type="EMBL" id="CAMGYJ010000002">
    <property type="protein sequence ID" value="CAI0378486.1"/>
    <property type="molecule type" value="Genomic_DNA"/>
</dbReference>
<comment type="similarity">
    <text evidence="1">Belongs to the plant acyltransferase family.</text>
</comment>
<name>A0AAV0GZJ9_9ROSI</name>
<protein>
    <recommendedName>
        <fullName evidence="4">Protein ECERIFERUM 26-like</fullName>
    </recommendedName>
</protein>
<comment type="caution">
    <text evidence="2">The sequence shown here is derived from an EMBL/GenBank/DDBJ whole genome shotgun (WGS) entry which is preliminary data.</text>
</comment>
<evidence type="ECO:0000313" key="2">
    <source>
        <dbReference type="EMBL" id="CAI0378486.1"/>
    </source>
</evidence>
<evidence type="ECO:0008006" key="4">
    <source>
        <dbReference type="Google" id="ProtNLM"/>
    </source>
</evidence>
<proteinExistence type="inferred from homology"/>
<dbReference type="Gene3D" id="3.30.559.10">
    <property type="entry name" value="Chloramphenicol acetyltransferase-like domain"/>
    <property type="match status" value="2"/>
</dbReference>
<dbReference type="InterPro" id="IPR023213">
    <property type="entry name" value="CAT-like_dom_sf"/>
</dbReference>
<keyword evidence="3" id="KW-1185">Reference proteome</keyword>
<dbReference type="AlphaFoldDB" id="A0AAV0GZJ9"/>
<sequence>MVSDSPVYNVKISSVGPGRATVGEVVQHYGGLDLAMKLHYLRGVYFLGKAAAEGMTTTHIKESMFLLCNDYYMTCGRFRRSVGSGRPYMKCNDCGARFLEAQCDLTLEEWLDGYFSGKAEWNVGQLVYHLPVGPELFFSPPVYLQVTKFKCGGMSLGMSWAHILGDIYTATDFINNWGSYLAGHKSNGPFHQQAQPILNRPLLPTSPNGQTPEPLSLKRVDPVGDHWVTANNFKMETFSFRLTATQAAQITARQTHNKSKKPSLFESITAAIWKSIAKIREGINEPKRVTIIRKTNSSQDPMTGNNRIAIGSVSTDFSVAGSDSGDLAEWLSDRIGELVDEKDMIDEAVERDDGASDYVVYGANLTFVDLAGADLYGLESNGQGPEFVCYEVQGVGDEGAVVVVPWPKSSDGEGNEGRVVTAILPEEEVEKLKLELRKIGVLEED</sequence>
<reference evidence="2" key="1">
    <citation type="submission" date="2022-08" db="EMBL/GenBank/DDBJ databases">
        <authorList>
            <person name="Gutierrez-Valencia J."/>
        </authorList>
    </citation>
    <scope>NUCLEOTIDE SEQUENCE</scope>
</reference>
<dbReference type="GO" id="GO:0016747">
    <property type="term" value="F:acyltransferase activity, transferring groups other than amino-acyl groups"/>
    <property type="evidence" value="ECO:0007669"/>
    <property type="project" value="TreeGrafter"/>
</dbReference>